<gene>
    <name evidence="1" type="ORF">CR513_60202</name>
</gene>
<protein>
    <submittedName>
        <fullName evidence="1">Uncharacterized protein</fullName>
    </submittedName>
</protein>
<feature type="non-terminal residue" evidence="1">
    <location>
        <position position="70"/>
    </location>
</feature>
<evidence type="ECO:0000313" key="2">
    <source>
        <dbReference type="Proteomes" id="UP000257109"/>
    </source>
</evidence>
<sequence length="70" mass="7987">MAAEDIYPISAKAWAGPDRYPRNLLLASRVERVTFSGIRDKLSMLQGAYNLVGAQSWLSRIERSFKTWRA</sequence>
<dbReference type="EMBL" id="QJKJ01016068">
    <property type="protein sequence ID" value="RDX61559.1"/>
    <property type="molecule type" value="Genomic_DNA"/>
</dbReference>
<proteinExistence type="predicted"/>
<dbReference type="AlphaFoldDB" id="A0A371E6B0"/>
<keyword evidence="2" id="KW-1185">Reference proteome</keyword>
<comment type="caution">
    <text evidence="1">The sequence shown here is derived from an EMBL/GenBank/DDBJ whole genome shotgun (WGS) entry which is preliminary data.</text>
</comment>
<dbReference type="Proteomes" id="UP000257109">
    <property type="component" value="Unassembled WGS sequence"/>
</dbReference>
<evidence type="ECO:0000313" key="1">
    <source>
        <dbReference type="EMBL" id="RDX61559.1"/>
    </source>
</evidence>
<organism evidence="1 2">
    <name type="scientific">Mucuna pruriens</name>
    <name type="common">Velvet bean</name>
    <name type="synonym">Dolichos pruriens</name>
    <dbReference type="NCBI Taxonomy" id="157652"/>
    <lineage>
        <taxon>Eukaryota</taxon>
        <taxon>Viridiplantae</taxon>
        <taxon>Streptophyta</taxon>
        <taxon>Embryophyta</taxon>
        <taxon>Tracheophyta</taxon>
        <taxon>Spermatophyta</taxon>
        <taxon>Magnoliopsida</taxon>
        <taxon>eudicotyledons</taxon>
        <taxon>Gunneridae</taxon>
        <taxon>Pentapetalae</taxon>
        <taxon>rosids</taxon>
        <taxon>fabids</taxon>
        <taxon>Fabales</taxon>
        <taxon>Fabaceae</taxon>
        <taxon>Papilionoideae</taxon>
        <taxon>50 kb inversion clade</taxon>
        <taxon>NPAAA clade</taxon>
        <taxon>indigoferoid/millettioid clade</taxon>
        <taxon>Phaseoleae</taxon>
        <taxon>Mucuna</taxon>
    </lineage>
</organism>
<accession>A0A371E6B0</accession>
<name>A0A371E6B0_MUCPR</name>
<reference evidence="1" key="1">
    <citation type="submission" date="2018-05" db="EMBL/GenBank/DDBJ databases">
        <title>Draft genome of Mucuna pruriens seed.</title>
        <authorList>
            <person name="Nnadi N.E."/>
            <person name="Vos R."/>
            <person name="Hasami M.H."/>
            <person name="Devisetty U.K."/>
            <person name="Aguiy J.C."/>
        </authorList>
    </citation>
    <scope>NUCLEOTIDE SEQUENCE [LARGE SCALE GENOMIC DNA]</scope>
    <source>
        <strain evidence="1">JCA_2017</strain>
    </source>
</reference>